<dbReference type="PANTHER" id="PTHR43277:SF3">
    <property type="entry name" value="DECARBOXYLASE, PUTATIVE-RELATED"/>
    <property type="match status" value="1"/>
</dbReference>
<evidence type="ECO:0000256" key="5">
    <source>
        <dbReference type="ARBA" id="ARBA00023239"/>
    </source>
</evidence>
<feature type="domain" description="Orn/Lys/Arg decarboxylase C-terminal" evidence="7">
    <location>
        <begin position="452"/>
        <end position="515"/>
    </location>
</feature>
<dbReference type="SUPFAM" id="SSF55904">
    <property type="entry name" value="Ornithine decarboxylase C-terminal domain"/>
    <property type="match status" value="1"/>
</dbReference>
<reference evidence="8 9" key="1">
    <citation type="submission" date="2017-07" db="EMBL/GenBank/DDBJ databases">
        <title>Paenibacillus herberti R33 genome sequencing and assembly.</title>
        <authorList>
            <person name="Su W."/>
        </authorList>
    </citation>
    <scope>NUCLEOTIDE SEQUENCE [LARGE SCALE GENOMIC DNA]</scope>
    <source>
        <strain evidence="8 9">R33</strain>
    </source>
</reference>
<dbReference type="OrthoDB" id="9815233at2"/>
<dbReference type="InterPro" id="IPR000310">
    <property type="entry name" value="Orn/Lys/Arg_deCO2ase_major_dom"/>
</dbReference>
<comment type="caution">
    <text evidence="8">The sequence shown here is derived from an EMBL/GenBank/DDBJ whole genome shotgun (WGS) entry which is preliminary data.</text>
</comment>
<dbReference type="InterPro" id="IPR036633">
    <property type="entry name" value="Prn/Lys/Arg_de-COase_C_sf"/>
</dbReference>
<dbReference type="EMBL" id="NMUQ01000002">
    <property type="protein sequence ID" value="OXM14525.1"/>
    <property type="molecule type" value="Genomic_DNA"/>
</dbReference>
<evidence type="ECO:0000256" key="1">
    <source>
        <dbReference type="ARBA" id="ARBA00001933"/>
    </source>
</evidence>
<evidence type="ECO:0000313" key="8">
    <source>
        <dbReference type="EMBL" id="OXM14525.1"/>
    </source>
</evidence>
<protein>
    <recommendedName>
        <fullName evidence="10">Amino acid decarboxylase</fullName>
    </recommendedName>
</protein>
<dbReference type="RefSeq" id="WP_089525345.1">
    <property type="nucleotide sequence ID" value="NZ_NMUQ01000002.1"/>
</dbReference>
<proteinExistence type="inferred from homology"/>
<evidence type="ECO:0000313" key="9">
    <source>
        <dbReference type="Proteomes" id="UP000215145"/>
    </source>
</evidence>
<dbReference type="Pfam" id="PF03711">
    <property type="entry name" value="OKR_DC_1_C"/>
    <property type="match status" value="1"/>
</dbReference>
<evidence type="ECO:0008006" key="10">
    <source>
        <dbReference type="Google" id="ProtNLM"/>
    </source>
</evidence>
<dbReference type="GO" id="GO:0016831">
    <property type="term" value="F:carboxy-lyase activity"/>
    <property type="evidence" value="ECO:0007669"/>
    <property type="project" value="UniProtKB-KW"/>
</dbReference>
<keyword evidence="5" id="KW-0456">Lyase</keyword>
<evidence type="ECO:0000256" key="3">
    <source>
        <dbReference type="ARBA" id="ARBA00022793"/>
    </source>
</evidence>
<organism evidence="8 9">
    <name type="scientific">Paenibacillus herberti</name>
    <dbReference type="NCBI Taxonomy" id="1619309"/>
    <lineage>
        <taxon>Bacteria</taxon>
        <taxon>Bacillati</taxon>
        <taxon>Bacillota</taxon>
        <taxon>Bacilli</taxon>
        <taxon>Bacillales</taxon>
        <taxon>Paenibacillaceae</taxon>
        <taxon>Paenibacillus</taxon>
    </lineage>
</organism>
<comment type="similarity">
    <text evidence="2">Belongs to the Orn/Lys/Arg decarboxylase class-I family.</text>
</comment>
<dbReference type="InterPro" id="IPR015424">
    <property type="entry name" value="PyrdxlP-dep_Trfase"/>
</dbReference>
<dbReference type="PANTHER" id="PTHR43277">
    <property type="entry name" value="ARGININE DECARBOXYLASE"/>
    <property type="match status" value="1"/>
</dbReference>
<dbReference type="Pfam" id="PF01276">
    <property type="entry name" value="OKR_DC_1"/>
    <property type="match status" value="1"/>
</dbReference>
<name>A0A229NXM2_9BACL</name>
<evidence type="ECO:0000259" key="6">
    <source>
        <dbReference type="Pfam" id="PF01276"/>
    </source>
</evidence>
<evidence type="ECO:0000256" key="4">
    <source>
        <dbReference type="ARBA" id="ARBA00022898"/>
    </source>
</evidence>
<keyword evidence="9" id="KW-1185">Reference proteome</keyword>
<accession>A0A229NXM2</accession>
<dbReference type="Proteomes" id="UP000215145">
    <property type="component" value="Unassembled WGS sequence"/>
</dbReference>
<evidence type="ECO:0000259" key="7">
    <source>
        <dbReference type="Pfam" id="PF03711"/>
    </source>
</evidence>
<dbReference type="AlphaFoldDB" id="A0A229NXM2"/>
<gene>
    <name evidence="8" type="ORF">CGZ75_16450</name>
</gene>
<feature type="domain" description="Orn/Lys/Arg decarboxylases family 1 pyridoxal-P attachment site" evidence="6">
    <location>
        <begin position="9"/>
        <end position="311"/>
    </location>
</feature>
<dbReference type="Gene3D" id="3.90.105.10">
    <property type="entry name" value="Molybdopterin biosynthesis moea protein, domain 2"/>
    <property type="match status" value="1"/>
</dbReference>
<evidence type="ECO:0000256" key="2">
    <source>
        <dbReference type="ARBA" id="ARBA00010671"/>
    </source>
</evidence>
<dbReference type="InterPro" id="IPR052357">
    <property type="entry name" value="Orn_Lys_Arg_decarboxylase-I"/>
</dbReference>
<dbReference type="SUPFAM" id="SSF53383">
    <property type="entry name" value="PLP-dependent transferases"/>
    <property type="match status" value="1"/>
</dbReference>
<dbReference type="InterPro" id="IPR008286">
    <property type="entry name" value="Prn/Lys/Arg_de-COase_C"/>
</dbReference>
<keyword evidence="3" id="KW-0210">Decarboxylase</keyword>
<sequence>MKMKIITMPIVEMLQRHAEKDPLSFHVPGHKGKIPLSNVGEMSAEEQLSISQSDSWSLFEAIFPIDVTELSDTDDLHDAGGAIAEAQQLAANFFGAEETSFLVGGSTAGNLSLVLGCFERGDVILVQRNVHKSVLNGLKLAGASVVFLDTEHDSTSGLPDLPMIGTVEKALNRWPHAKAVFLSNPSYYGWSRNLHPYAELVHQWDRLLLIDEAHGAHYGLHPRFPSSALQAGADAVVQSTHKTLPAMTMAAMLHMQGDRLNRDRVKQMLAALQSSSPSYPLMASLDMARGMLSQYGAKWFEPGLHAADAIRGWLRERSSRYGLAEDLLHNEDIRTDPLRIVFYDQEGSETGIELQKQLERRGCWAEMADDRYVVLLVGAQSSSEETERLLEALIDMEKEDNGSASSPSVRIKMADEAHGIPAIEGGSSVIKPITRELAEPIVLERFPLEPHRLEQIPLLQAVGRKSGETIVPYPPGIPILMEGETIRKETVELMSRLQASGVRFQGMKLSEKGLVRVMCIESV</sequence>
<keyword evidence="4" id="KW-0663">Pyridoxal phosphate</keyword>
<dbReference type="Gene3D" id="3.40.640.10">
    <property type="entry name" value="Type I PLP-dependent aspartate aminotransferase-like (Major domain)"/>
    <property type="match status" value="1"/>
</dbReference>
<comment type="cofactor">
    <cofactor evidence="1">
        <name>pyridoxal 5'-phosphate</name>
        <dbReference type="ChEBI" id="CHEBI:597326"/>
    </cofactor>
</comment>
<dbReference type="InterPro" id="IPR015421">
    <property type="entry name" value="PyrdxlP-dep_Trfase_major"/>
</dbReference>